<evidence type="ECO:0000256" key="12">
    <source>
        <dbReference type="ARBA" id="ARBA00034109"/>
    </source>
</evidence>
<dbReference type="Proteomes" id="UP000694680">
    <property type="component" value="Chromosome 18"/>
</dbReference>
<dbReference type="GO" id="GO:0097060">
    <property type="term" value="C:synaptic membrane"/>
    <property type="evidence" value="ECO:0007669"/>
    <property type="project" value="UniProtKB-SubCell"/>
</dbReference>
<organism evidence="14 15">
    <name type="scientific">Gouania willdenowi</name>
    <name type="common">Blunt-snouted clingfish</name>
    <name type="synonym">Lepadogaster willdenowi</name>
    <dbReference type="NCBI Taxonomy" id="441366"/>
    <lineage>
        <taxon>Eukaryota</taxon>
        <taxon>Metazoa</taxon>
        <taxon>Chordata</taxon>
        <taxon>Craniata</taxon>
        <taxon>Vertebrata</taxon>
        <taxon>Euteleostomi</taxon>
        <taxon>Actinopterygii</taxon>
        <taxon>Neopterygii</taxon>
        <taxon>Teleostei</taxon>
        <taxon>Neoteleostei</taxon>
        <taxon>Acanthomorphata</taxon>
        <taxon>Ovalentaria</taxon>
        <taxon>Blenniimorphae</taxon>
        <taxon>Blenniiformes</taxon>
        <taxon>Gobiesocoidei</taxon>
        <taxon>Gobiesocidae</taxon>
        <taxon>Gobiesocinae</taxon>
        <taxon>Gouania</taxon>
    </lineage>
</organism>
<evidence type="ECO:0000256" key="5">
    <source>
        <dbReference type="ARBA" id="ARBA00022729"/>
    </source>
</evidence>
<dbReference type="InterPro" id="IPR031777">
    <property type="entry name" value="Sortilin_C"/>
</dbReference>
<evidence type="ECO:0000256" key="11">
    <source>
        <dbReference type="ARBA" id="ARBA00034105"/>
    </source>
</evidence>
<dbReference type="Pfam" id="PF15901">
    <property type="entry name" value="Sortilin_C"/>
    <property type="match status" value="1"/>
</dbReference>
<dbReference type="FunFam" id="2.10.70.80:FF:000001">
    <property type="entry name" value="Sortilin-related VPS10 domain-containing receptor 1"/>
    <property type="match status" value="1"/>
</dbReference>
<dbReference type="InterPro" id="IPR031778">
    <property type="entry name" value="Sortilin_N"/>
</dbReference>
<dbReference type="AlphaFoldDB" id="A0A8C5G664"/>
<evidence type="ECO:0000256" key="10">
    <source>
        <dbReference type="ARBA" id="ARBA00023180"/>
    </source>
</evidence>
<proteinExistence type="inferred from homology"/>
<evidence type="ECO:0000256" key="6">
    <source>
        <dbReference type="ARBA" id="ARBA00022737"/>
    </source>
</evidence>
<comment type="similarity">
    <text evidence="2">Belongs to the VPS10-related sortilin family. SORCS subfamily.</text>
</comment>
<protein>
    <recommendedName>
        <fullName evidence="13">PKD domain-containing protein</fullName>
    </recommendedName>
</protein>
<dbReference type="SMART" id="SM00602">
    <property type="entry name" value="VPS10"/>
    <property type="match status" value="1"/>
</dbReference>
<keyword evidence="15" id="KW-1185">Reference proteome</keyword>
<reference evidence="14" key="2">
    <citation type="submission" date="2025-08" db="UniProtKB">
        <authorList>
            <consortium name="Ensembl"/>
        </authorList>
    </citation>
    <scope>IDENTIFICATION</scope>
</reference>
<keyword evidence="10" id="KW-0325">Glycoprotein</keyword>
<evidence type="ECO:0000259" key="13">
    <source>
        <dbReference type="PROSITE" id="PS50093"/>
    </source>
</evidence>
<sequence length="792" mass="90245">ALRRHKRSMVTHSRLSDSSIRICSSTLCSIDLNPSKQNETDTECSFYTDEGSSFQRQSIAFPPETVVFHPKEEDKLLAYCKDGQVRITTDFRADLNWMPQQCHSCSRSEALLVPGQQCIPFPIAHMPAKLRGNWINHSDTSYHMQIYVYAQTPKKHFLFQVTTGNRTKHYVSYRRNEFVQMRFPKYALPKDVQIVSTDEKQVFLALQEWYQSDTYNLYQSDPQGVYYSIVLENVRSTKQPEENVLIDILEVRGVKGVFLANQKIDGKVTTLITYNKGRDWEPLTPPTTDMNGKPITCKAPECHLHLHLRWADNPYVSGTVHTKDSAPGLIMGAGNLGSKLVEYKEEMYITSDCGRTWRQVFEEEHHILYLDHGGVIVAIKDTSIPLKILKFSIDEGRTWSVHNFTTTSVFVDGLLSEPGDETLVMTVFGHISYRSDWELVKVDFRQSFPRQCTESDYESWLLTDLQGEKCIMGQERTFRKRKDTSFCIKGKSYTSTLTNKSCQCTEKDFNCDYGFERSDSGLCFADFWHDPDSPPEDCHLGQNYQSSTGYRKLISNTCEGGLSKQQSDKQHSCPLLPPEGLQVAIKGQISTKYQVDLGDGVRAIYQNLTVTDEPIQHRYEKAGVYKVTVKAENMAGHDEAIMYIQVTAPLQEVHMEVVPIAGRNQEVNLTAVVLPAEANLTVFYWWIGDSLQPTLTLQNSLLTRFPETGDVSVTVQASNGRSMVQDSRNVRVYDNFHVLPLSFSKNLDHFNPNIPEWRDDIGQVVTKILAKVLQHTVSLFLFQQMSCVIFGC</sequence>
<keyword evidence="8" id="KW-0770">Synapse</keyword>
<dbReference type="PANTHER" id="PTHR12106:SF9">
    <property type="entry name" value="VPS10 DOMAIN-CONTAINING RECEPTOR SORCS2"/>
    <property type="match status" value="1"/>
</dbReference>
<dbReference type="GO" id="GO:0014069">
    <property type="term" value="C:postsynaptic density"/>
    <property type="evidence" value="ECO:0007669"/>
    <property type="project" value="UniProtKB-SubCell"/>
</dbReference>
<evidence type="ECO:0000256" key="3">
    <source>
        <dbReference type="ARBA" id="ARBA00022475"/>
    </source>
</evidence>
<feature type="domain" description="PKD" evidence="13">
    <location>
        <begin position="593"/>
        <end position="653"/>
    </location>
</feature>
<dbReference type="Ensembl" id="ENSGWIT00000018884.1">
    <property type="protein sequence ID" value="ENSGWIP00000017108.1"/>
    <property type="gene ID" value="ENSGWIG00000005404.1"/>
</dbReference>
<dbReference type="SUPFAM" id="SSF49299">
    <property type="entry name" value="PKD domain"/>
    <property type="match status" value="1"/>
</dbReference>
<dbReference type="Pfam" id="PF00801">
    <property type="entry name" value="PKD"/>
    <property type="match status" value="1"/>
</dbReference>
<evidence type="ECO:0000256" key="8">
    <source>
        <dbReference type="ARBA" id="ARBA00023018"/>
    </source>
</evidence>
<keyword evidence="3" id="KW-1003">Cell membrane</keyword>
<dbReference type="PANTHER" id="PTHR12106">
    <property type="entry name" value="SORTILIN RELATED"/>
    <property type="match status" value="1"/>
</dbReference>
<dbReference type="InterPro" id="IPR000601">
    <property type="entry name" value="PKD_dom"/>
</dbReference>
<gene>
    <name evidence="14" type="primary">sorcs2</name>
</gene>
<dbReference type="Pfam" id="PF15902">
    <property type="entry name" value="Sortilin-Vps10"/>
    <property type="match status" value="1"/>
</dbReference>
<dbReference type="Gene3D" id="3.30.60.270">
    <property type="match status" value="1"/>
</dbReference>
<dbReference type="InterPro" id="IPR013783">
    <property type="entry name" value="Ig-like_fold"/>
</dbReference>
<comment type="subcellular location">
    <subcellularLocation>
        <location evidence="1">Cell membrane</location>
        <topology evidence="1">Single-pass type I membrane protein</topology>
    </subcellularLocation>
    <subcellularLocation>
        <location evidence="11">Postsynaptic density</location>
    </subcellularLocation>
    <subcellularLocation>
        <location evidence="12">Synaptic cell membrane</location>
    </subcellularLocation>
</comment>
<name>A0A8C5G664_GOUWI</name>
<evidence type="ECO:0000256" key="9">
    <source>
        <dbReference type="ARBA" id="ARBA00023136"/>
    </source>
</evidence>
<dbReference type="InterPro" id="IPR035986">
    <property type="entry name" value="PKD_dom_sf"/>
</dbReference>
<keyword evidence="5" id="KW-0732">Signal</keyword>
<dbReference type="InterPro" id="IPR006581">
    <property type="entry name" value="VPS10"/>
</dbReference>
<dbReference type="SUPFAM" id="SSF110296">
    <property type="entry name" value="Oligoxyloglucan reducing end-specific cellobiohydrolase"/>
    <property type="match status" value="1"/>
</dbReference>
<keyword evidence="6" id="KW-0677">Repeat</keyword>
<dbReference type="Gene3D" id="2.60.40.10">
    <property type="entry name" value="Immunoglobulins"/>
    <property type="match status" value="1"/>
</dbReference>
<dbReference type="FunFam" id="3.30.60.270:FF:000003">
    <property type="entry name" value="Sortilin-related VPS10 domain containing receptor 2"/>
    <property type="match status" value="1"/>
</dbReference>
<evidence type="ECO:0000313" key="14">
    <source>
        <dbReference type="Ensembl" id="ENSGWIP00000017108.1"/>
    </source>
</evidence>
<accession>A0A8C5G664</accession>
<keyword evidence="9" id="KW-0472">Membrane</keyword>
<dbReference type="InterPro" id="IPR050310">
    <property type="entry name" value="VPS10-sortilin"/>
</dbReference>
<evidence type="ECO:0000256" key="7">
    <source>
        <dbReference type="ARBA" id="ARBA00022989"/>
    </source>
</evidence>
<evidence type="ECO:0000256" key="2">
    <source>
        <dbReference type="ARBA" id="ARBA00010818"/>
    </source>
</evidence>
<evidence type="ECO:0000256" key="4">
    <source>
        <dbReference type="ARBA" id="ARBA00022692"/>
    </source>
</evidence>
<reference evidence="14" key="1">
    <citation type="submission" date="2020-06" db="EMBL/GenBank/DDBJ databases">
        <authorList>
            <consortium name="Wellcome Sanger Institute Data Sharing"/>
        </authorList>
    </citation>
    <scope>NUCLEOTIDE SEQUENCE [LARGE SCALE GENOMIC DNA]</scope>
</reference>
<dbReference type="Gene3D" id="2.10.70.80">
    <property type="match status" value="1"/>
</dbReference>
<evidence type="ECO:0000256" key="1">
    <source>
        <dbReference type="ARBA" id="ARBA00004251"/>
    </source>
</evidence>
<dbReference type="PROSITE" id="PS50093">
    <property type="entry name" value="PKD"/>
    <property type="match status" value="1"/>
</dbReference>
<reference evidence="14" key="3">
    <citation type="submission" date="2025-09" db="UniProtKB">
        <authorList>
            <consortium name="Ensembl"/>
        </authorList>
    </citation>
    <scope>IDENTIFICATION</scope>
</reference>
<keyword evidence="4" id="KW-0812">Transmembrane</keyword>
<keyword evidence="7" id="KW-1133">Transmembrane helix</keyword>
<evidence type="ECO:0000313" key="15">
    <source>
        <dbReference type="Proteomes" id="UP000694680"/>
    </source>
</evidence>
<dbReference type="CDD" id="cd00146">
    <property type="entry name" value="PKD"/>
    <property type="match status" value="1"/>
</dbReference>